<keyword evidence="2 3" id="KW-0378">Hydrolase</keyword>
<organism evidence="3 4">
    <name type="scientific">Mycolicibacterium fluoranthenivorans</name>
    <dbReference type="NCBI Taxonomy" id="258505"/>
    <lineage>
        <taxon>Bacteria</taxon>
        <taxon>Bacillati</taxon>
        <taxon>Actinomycetota</taxon>
        <taxon>Actinomycetes</taxon>
        <taxon>Mycobacteriales</taxon>
        <taxon>Mycobacteriaceae</taxon>
        <taxon>Mycolicibacterium</taxon>
    </lineage>
</organism>
<dbReference type="InterPro" id="IPR050261">
    <property type="entry name" value="FrsA_esterase"/>
</dbReference>
<dbReference type="Gene3D" id="3.40.50.1820">
    <property type="entry name" value="alpha/beta hydrolase"/>
    <property type="match status" value="1"/>
</dbReference>
<dbReference type="Pfam" id="PF06500">
    <property type="entry name" value="FrsA-like"/>
    <property type="match status" value="1"/>
</dbReference>
<dbReference type="PANTHER" id="PTHR22946">
    <property type="entry name" value="DIENELACTONE HYDROLASE DOMAIN-CONTAINING PROTEIN-RELATED"/>
    <property type="match status" value="1"/>
</dbReference>
<evidence type="ECO:0000256" key="2">
    <source>
        <dbReference type="ARBA" id="ARBA00022801"/>
    </source>
</evidence>
<dbReference type="GO" id="GO:0016787">
    <property type="term" value="F:hydrolase activity"/>
    <property type="evidence" value="ECO:0007669"/>
    <property type="project" value="UniProtKB-KW"/>
</dbReference>
<dbReference type="InterPro" id="IPR010520">
    <property type="entry name" value="FrsA-like"/>
</dbReference>
<evidence type="ECO:0000256" key="1">
    <source>
        <dbReference type="ARBA" id="ARBA00008645"/>
    </source>
</evidence>
<evidence type="ECO:0000313" key="4">
    <source>
        <dbReference type="Proteomes" id="UP000515498"/>
    </source>
</evidence>
<dbReference type="PANTHER" id="PTHR22946:SF12">
    <property type="entry name" value="CONIDIAL PIGMENT BIOSYNTHESIS PROTEIN AYG1 (AFU_ORTHOLOGUE AFUA_2G17550)"/>
    <property type="match status" value="1"/>
</dbReference>
<dbReference type="InterPro" id="IPR029058">
    <property type="entry name" value="AB_hydrolase_fold"/>
</dbReference>
<gene>
    <name evidence="3" type="ORF">HZU40_12380</name>
</gene>
<evidence type="ECO:0000313" key="3">
    <source>
        <dbReference type="EMBL" id="QNJ94964.1"/>
    </source>
</evidence>
<protein>
    <submittedName>
        <fullName evidence="3">Alpha/beta fold hydrolase</fullName>
    </submittedName>
</protein>
<name>A0A7G8PKU8_9MYCO</name>
<dbReference type="EMBL" id="CP059894">
    <property type="protein sequence ID" value="QNJ94964.1"/>
    <property type="molecule type" value="Genomic_DNA"/>
</dbReference>
<dbReference type="Proteomes" id="UP000515498">
    <property type="component" value="Chromosome"/>
</dbReference>
<accession>A0A7G8PKU8</accession>
<comment type="similarity">
    <text evidence="1">Belongs to the AB hydrolase superfamily.</text>
</comment>
<dbReference type="RefSeq" id="WP_187098552.1">
    <property type="nucleotide sequence ID" value="NZ_CP059894.1"/>
</dbReference>
<reference evidence="3 4" key="1">
    <citation type="submission" date="2020-07" db="EMBL/GenBank/DDBJ databases">
        <title>Draft genome sequence of four isobutane-metabolizing strains capable of cometabolically degrading diverse ether contaminants.</title>
        <authorList>
            <person name="Chen W."/>
            <person name="Faulkner N."/>
            <person name="Smith C."/>
            <person name="Hyman M."/>
        </authorList>
    </citation>
    <scope>NUCLEOTIDE SEQUENCE [LARGE SCALE GENOMIC DNA]</scope>
    <source>
        <strain evidence="3 4">2A</strain>
    </source>
</reference>
<sequence>MEPVLFPDDTSFWFETLRVLGAAAYGGADIGEVLVTAQAITAGDYDSWYDQWLATADRIAAEAEKAQAAGHLVSARDGLLRASNYYRSADFYLHGNPDDPRIRHAYGRARDCFTSAAALFDPPVTPVQIPYEGTVLRGYFYPAIGRGGDTEPRPTIVMHSGFDGTCEEMHFLGAAAAQERGYHVFTFDGPGQPAALHFDGLVFRPDWEHVVTPVLDWVRDQPGVDPGKVALFGASMGGLLAPRAAAFEQRLAACIAFDGVYDMGLTAVTWMPGSRADIQAVLRAESAPEVDAMIGQLMAANPNIRWAATHGQYAMGVHSPRAFFASMLDYTLADGIAEQITCPTLVCEAAADIFFEGQPQLLFDHLTCPKQLLEFTEAEGAGAHCQVGAGRLAFARIYDWLDDIMAVR</sequence>
<dbReference type="KEGG" id="mflu:HZU40_12380"/>
<dbReference type="Gene3D" id="1.20.1440.110">
    <property type="entry name" value="acylaminoacyl peptidase"/>
    <property type="match status" value="1"/>
</dbReference>
<dbReference type="SUPFAM" id="SSF53474">
    <property type="entry name" value="alpha/beta-Hydrolases"/>
    <property type="match status" value="1"/>
</dbReference>
<dbReference type="AlphaFoldDB" id="A0A7G8PKU8"/>
<proteinExistence type="inferred from homology"/>